<proteinExistence type="predicted"/>
<dbReference type="AlphaFoldDB" id="A0A0J7IZ22"/>
<evidence type="ECO:0000313" key="2">
    <source>
        <dbReference type="Proteomes" id="UP000035900"/>
    </source>
</evidence>
<dbReference type="PATRIC" id="fig|1304281.5.peg.1907"/>
<organism evidence="1 2">
    <name type="scientific">Chryseobacterium koreense CCUG 49689</name>
    <dbReference type="NCBI Taxonomy" id="1304281"/>
    <lineage>
        <taxon>Bacteria</taxon>
        <taxon>Pseudomonadati</taxon>
        <taxon>Bacteroidota</taxon>
        <taxon>Flavobacteriia</taxon>
        <taxon>Flavobacteriales</taxon>
        <taxon>Weeksellaceae</taxon>
        <taxon>Chryseobacterium group</taxon>
        <taxon>Chryseobacterium</taxon>
    </lineage>
</organism>
<sequence>MKNTILFIAPDYYGFNEVVFEGLLKYSGQKVFHLNSTLSYQYSNFKERLQNFFMKTFQKRNLKIEKKGLHVKQIIESTNFDLLIVNRPDVLANENLNLAIKKSRHSILLLWDSLEKIPQIQDYIGKFDVCYSFDSLDCERYGFKFIPNFYFVKSYKNLIKFDVCYLATYDQRISGAIDFFRRFKEQNIVAKGRIFTYKSNPVKETLPETIKVINKIIPFSQSYKYYLDSKAILDIAHPNQRGLSFRPYEAIGLKKKLITTNREILNSDFYDPQNILLVESISDFTIPQDFFLSPYRDLPNEIQEKYYIKNWVKNLISTYES</sequence>
<protein>
    <submittedName>
        <fullName evidence="1">Lipopolysaccharide core biosynthesis protein rfaS</fullName>
    </submittedName>
</protein>
<evidence type="ECO:0000313" key="1">
    <source>
        <dbReference type="EMBL" id="KMQ71049.1"/>
    </source>
</evidence>
<keyword evidence="2" id="KW-1185">Reference proteome</keyword>
<name>A0A0J7IZ22_9FLAO</name>
<dbReference type="OrthoDB" id="3251881at2"/>
<dbReference type="STRING" id="1304281.ACM44_08870"/>
<comment type="caution">
    <text evidence="1">The sequence shown here is derived from an EMBL/GenBank/DDBJ whole genome shotgun (WGS) entry which is preliminary data.</text>
</comment>
<reference evidence="1 2" key="1">
    <citation type="journal article" date="2004" name="Int. J. Syst. Evol. Microbiol.">
        <title>Kaistella koreensis gen. nov., sp. nov., a novel member of the Chryseobacterium-Bergeyella-Riemerella branch.</title>
        <authorList>
            <person name="Kim M.K."/>
            <person name="Im W.T."/>
            <person name="Shin Y.K."/>
            <person name="Lim J.H."/>
            <person name="Kim S.H."/>
            <person name="Lee B.C."/>
            <person name="Park M.Y."/>
            <person name="Lee K.Y."/>
            <person name="Lee S.T."/>
        </authorList>
    </citation>
    <scope>NUCLEOTIDE SEQUENCE [LARGE SCALE GENOMIC DNA]</scope>
    <source>
        <strain evidence="1 2">CCUG 49689</strain>
    </source>
</reference>
<dbReference type="EMBL" id="LFNG01000011">
    <property type="protein sequence ID" value="KMQ71049.1"/>
    <property type="molecule type" value="Genomic_DNA"/>
</dbReference>
<dbReference type="RefSeq" id="WP_048499682.1">
    <property type="nucleotide sequence ID" value="NZ_LFNG01000011.1"/>
</dbReference>
<gene>
    <name evidence="1" type="ORF">ACM44_08870</name>
</gene>
<dbReference type="Proteomes" id="UP000035900">
    <property type="component" value="Unassembled WGS sequence"/>
</dbReference>
<accession>A0A0J7IZ22</accession>